<evidence type="ECO:0000313" key="1">
    <source>
        <dbReference type="EMBL" id="NRN70392.1"/>
    </source>
</evidence>
<dbReference type="RefSeq" id="WP_173141510.1">
    <property type="nucleotide sequence ID" value="NZ_CBCSGW010000034.1"/>
</dbReference>
<dbReference type="InterPro" id="IPR036412">
    <property type="entry name" value="HAD-like_sf"/>
</dbReference>
<dbReference type="InterPro" id="IPR010033">
    <property type="entry name" value="HAD_SF_ppase_IIIC"/>
</dbReference>
<dbReference type="Gene3D" id="3.40.50.1000">
    <property type="entry name" value="HAD superfamily/HAD-like"/>
    <property type="match status" value="1"/>
</dbReference>
<name>A0ABX2FG95_9PSEU</name>
<dbReference type="Pfam" id="PF00702">
    <property type="entry name" value="Hydrolase"/>
    <property type="match status" value="1"/>
</dbReference>
<proteinExistence type="predicted"/>
<dbReference type="InterPro" id="IPR010037">
    <property type="entry name" value="FkbH_domain"/>
</dbReference>
<sequence>MAANSEARPVKCVIWDLDDTVWEGVLLEDSRVRPRPEVLEVLRALDSRGILHSIASRNDPAAARAKLDELGIGELFLYPQINWGSKAESVARIARRLNLDPDSFAFVDDQAFEREEVNSRFPAVRCFDAAQVAGLPGLPAFRPAFVTEESRQRRHMYRAAIDRDEAAEEFTGTSAEFLSTLDMVFTVAPATTEDLGRAEELTVRTHQLNTTGRTYSHAELDQLRRSGDHLLLMAELTDRFGSYGKIGLALVELGQEAWRLKLLLMSCRVMSRGVGTVLLNEIQRLAAAAGVRLRADFVVNDRNRMMYVTYRMGGFREVSRDGDEVVLEGPEDIPPIPHYLAVRGVAGAGLGRG</sequence>
<dbReference type="Gene3D" id="3.40.630.30">
    <property type="match status" value="1"/>
</dbReference>
<evidence type="ECO:0000313" key="2">
    <source>
        <dbReference type="Proteomes" id="UP000763557"/>
    </source>
</evidence>
<comment type="caution">
    <text evidence="1">The sequence shown here is derived from an EMBL/GenBank/DDBJ whole genome shotgun (WGS) entry which is preliminary data.</text>
</comment>
<dbReference type="SUPFAM" id="SSF56784">
    <property type="entry name" value="HAD-like"/>
    <property type="match status" value="1"/>
</dbReference>
<keyword evidence="2" id="KW-1185">Reference proteome</keyword>
<protein>
    <submittedName>
        <fullName evidence="1">Haloacid dehalogenase</fullName>
    </submittedName>
</protein>
<dbReference type="EMBL" id="JAAATY010000038">
    <property type="protein sequence ID" value="NRN70392.1"/>
    <property type="molecule type" value="Genomic_DNA"/>
</dbReference>
<reference evidence="1 2" key="1">
    <citation type="submission" date="2020-01" db="EMBL/GenBank/DDBJ databases">
        <title>Kibdelosporangium persica a novel Actinomycetes from a hot desert in Iran.</title>
        <authorList>
            <person name="Safaei N."/>
            <person name="Zaburannyi N."/>
            <person name="Mueller R."/>
            <person name="Wink J."/>
        </authorList>
    </citation>
    <scope>NUCLEOTIDE SEQUENCE [LARGE SCALE GENOMIC DNA]</scope>
    <source>
        <strain evidence="1 2">4NS15</strain>
    </source>
</reference>
<organism evidence="1 2">
    <name type="scientific">Kibdelosporangium persicum</name>
    <dbReference type="NCBI Taxonomy" id="2698649"/>
    <lineage>
        <taxon>Bacteria</taxon>
        <taxon>Bacillati</taxon>
        <taxon>Actinomycetota</taxon>
        <taxon>Actinomycetes</taxon>
        <taxon>Pseudonocardiales</taxon>
        <taxon>Pseudonocardiaceae</taxon>
        <taxon>Kibdelosporangium</taxon>
    </lineage>
</organism>
<dbReference type="Proteomes" id="UP000763557">
    <property type="component" value="Unassembled WGS sequence"/>
</dbReference>
<dbReference type="NCBIfam" id="TIGR01686">
    <property type="entry name" value="FkbH"/>
    <property type="match status" value="1"/>
</dbReference>
<dbReference type="SUPFAM" id="SSF55729">
    <property type="entry name" value="Acyl-CoA N-acyltransferases (Nat)"/>
    <property type="match status" value="1"/>
</dbReference>
<dbReference type="InterPro" id="IPR016181">
    <property type="entry name" value="Acyl_CoA_acyltransferase"/>
</dbReference>
<accession>A0ABX2FG95</accession>
<gene>
    <name evidence="1" type="ORF">GC106_76570</name>
</gene>
<dbReference type="InterPro" id="IPR023214">
    <property type="entry name" value="HAD_sf"/>
</dbReference>
<dbReference type="NCBIfam" id="TIGR01681">
    <property type="entry name" value="HAD-SF-IIIC"/>
    <property type="match status" value="1"/>
</dbReference>